<feature type="domain" description="PUM-HD" evidence="5">
    <location>
        <begin position="1"/>
        <end position="103"/>
    </location>
</feature>
<evidence type="ECO:0000256" key="2">
    <source>
        <dbReference type="ARBA" id="ARBA00022845"/>
    </source>
</evidence>
<dbReference type="EMBL" id="JASCZI010061062">
    <property type="protein sequence ID" value="MED6137453.1"/>
    <property type="molecule type" value="Genomic_DNA"/>
</dbReference>
<sequence>MLLQFEGNYVHLSRQKFSSHVVEKCLAVFNYENRARVIHELLSAPHFEHLLQDPHANYVVQSALRYSEGHLHNLLVETIESHKAISRNSPYSKKIFSPNLLRK</sequence>
<comment type="caution">
    <text evidence="6">The sequence shown here is derived from an EMBL/GenBank/DDBJ whole genome shotgun (WGS) entry which is preliminary data.</text>
</comment>
<feature type="repeat" description="Pumilio" evidence="4">
    <location>
        <begin position="40"/>
        <end position="77"/>
    </location>
</feature>
<dbReference type="PROSITE" id="PS50302">
    <property type="entry name" value="PUM"/>
    <property type="match status" value="2"/>
</dbReference>
<evidence type="ECO:0000256" key="1">
    <source>
        <dbReference type="ARBA" id="ARBA00022737"/>
    </source>
</evidence>
<accession>A0ABU6SNS2</accession>
<dbReference type="Gene3D" id="1.25.10.10">
    <property type="entry name" value="Leucine-rich Repeat Variant"/>
    <property type="match status" value="1"/>
</dbReference>
<dbReference type="SUPFAM" id="SSF48371">
    <property type="entry name" value="ARM repeat"/>
    <property type="match status" value="1"/>
</dbReference>
<dbReference type="PROSITE" id="PS50303">
    <property type="entry name" value="PUM_HD"/>
    <property type="match status" value="1"/>
</dbReference>
<evidence type="ECO:0000313" key="6">
    <source>
        <dbReference type="EMBL" id="MED6137453.1"/>
    </source>
</evidence>
<dbReference type="Pfam" id="PF00806">
    <property type="entry name" value="PUF"/>
    <property type="match status" value="2"/>
</dbReference>
<dbReference type="InterPro" id="IPR011989">
    <property type="entry name" value="ARM-like"/>
</dbReference>
<protein>
    <recommendedName>
        <fullName evidence="5">PUM-HD domain-containing protein</fullName>
    </recommendedName>
</protein>
<evidence type="ECO:0000259" key="5">
    <source>
        <dbReference type="PROSITE" id="PS50303"/>
    </source>
</evidence>
<evidence type="ECO:0000256" key="4">
    <source>
        <dbReference type="PROSITE-ProRule" id="PRU00317"/>
    </source>
</evidence>
<evidence type="ECO:0000313" key="7">
    <source>
        <dbReference type="Proteomes" id="UP001341840"/>
    </source>
</evidence>
<keyword evidence="7" id="KW-1185">Reference proteome</keyword>
<gene>
    <name evidence="6" type="ORF">PIB30_065204</name>
</gene>
<dbReference type="SMART" id="SM00025">
    <property type="entry name" value="Pumilio"/>
    <property type="match status" value="2"/>
</dbReference>
<dbReference type="PANTHER" id="PTHR12537">
    <property type="entry name" value="RNA BINDING PROTEIN PUMILIO-RELATED"/>
    <property type="match status" value="1"/>
</dbReference>
<dbReference type="PANTHER" id="PTHR12537:SF13">
    <property type="entry name" value="PUMILIO HOMOLOGY DOMAIN FAMILY MEMBER 4"/>
    <property type="match status" value="1"/>
</dbReference>
<keyword evidence="3" id="KW-0694">RNA-binding</keyword>
<dbReference type="InterPro" id="IPR033133">
    <property type="entry name" value="PUM-HD"/>
</dbReference>
<evidence type="ECO:0000256" key="3">
    <source>
        <dbReference type="ARBA" id="ARBA00022884"/>
    </source>
</evidence>
<proteinExistence type="predicted"/>
<dbReference type="InterPro" id="IPR001313">
    <property type="entry name" value="Pumilio_RNA-bd_rpt"/>
</dbReference>
<dbReference type="Proteomes" id="UP001341840">
    <property type="component" value="Unassembled WGS sequence"/>
</dbReference>
<organism evidence="6 7">
    <name type="scientific">Stylosanthes scabra</name>
    <dbReference type="NCBI Taxonomy" id="79078"/>
    <lineage>
        <taxon>Eukaryota</taxon>
        <taxon>Viridiplantae</taxon>
        <taxon>Streptophyta</taxon>
        <taxon>Embryophyta</taxon>
        <taxon>Tracheophyta</taxon>
        <taxon>Spermatophyta</taxon>
        <taxon>Magnoliopsida</taxon>
        <taxon>eudicotyledons</taxon>
        <taxon>Gunneridae</taxon>
        <taxon>Pentapetalae</taxon>
        <taxon>rosids</taxon>
        <taxon>fabids</taxon>
        <taxon>Fabales</taxon>
        <taxon>Fabaceae</taxon>
        <taxon>Papilionoideae</taxon>
        <taxon>50 kb inversion clade</taxon>
        <taxon>dalbergioids sensu lato</taxon>
        <taxon>Dalbergieae</taxon>
        <taxon>Pterocarpus clade</taxon>
        <taxon>Stylosanthes</taxon>
    </lineage>
</organism>
<keyword evidence="2" id="KW-0810">Translation regulation</keyword>
<reference evidence="6 7" key="1">
    <citation type="journal article" date="2023" name="Plants (Basel)">
        <title>Bridging the Gap: Combining Genomics and Transcriptomics Approaches to Understand Stylosanthes scabra, an Orphan Legume from the Brazilian Caatinga.</title>
        <authorList>
            <person name="Ferreira-Neto J.R.C."/>
            <person name="da Silva M.D."/>
            <person name="Binneck E."/>
            <person name="de Melo N.F."/>
            <person name="da Silva R.H."/>
            <person name="de Melo A.L.T.M."/>
            <person name="Pandolfi V."/>
            <person name="Bustamante F.O."/>
            <person name="Brasileiro-Vidal A.C."/>
            <person name="Benko-Iseppon A.M."/>
        </authorList>
    </citation>
    <scope>NUCLEOTIDE SEQUENCE [LARGE SCALE GENOMIC DNA]</scope>
    <source>
        <tissue evidence="6">Leaves</tissue>
    </source>
</reference>
<feature type="repeat" description="Pumilio" evidence="4">
    <location>
        <begin position="4"/>
        <end position="39"/>
    </location>
</feature>
<name>A0ABU6SNS2_9FABA</name>
<keyword evidence="1" id="KW-0677">Repeat</keyword>
<dbReference type="InterPro" id="IPR016024">
    <property type="entry name" value="ARM-type_fold"/>
</dbReference>